<dbReference type="EMBL" id="JACYTO010000001">
    <property type="protein sequence ID" value="MBD8501966.1"/>
    <property type="molecule type" value="Genomic_DNA"/>
</dbReference>
<dbReference type="Proteomes" id="UP000603602">
    <property type="component" value="Unassembled WGS sequence"/>
</dbReference>
<gene>
    <name evidence="2" type="ORF">IFO67_03645</name>
</gene>
<evidence type="ECO:0000313" key="2">
    <source>
        <dbReference type="EMBL" id="MBD8501966.1"/>
    </source>
</evidence>
<sequence length="362" mass="40274">MADRDTLTKILDLARWAPSGDNTQPWRFEIVADGHIAVHGNDTRDWCLYDFDGHASHMAHGALLETLRIAATGAGLRAQWSRRAGTPDTAPVFDVKLADDPALAADLLIPFIETRCVQRRPMRTTPLSAAQRRALQAAPGPGYSVRLFESAAERRQIARLLWDNARIRLTCPEAFPVHKEIIEWGARFSADRIPEQAVGVDPLTARLMRWVMQSWERVDFFNRYLFGTVAPRVQLDYLPAIRCAAHVLICRDVAPRTLEDYVDAGAAMQRLWLTAESVDLRLQPEMTPLIFRWYAANRRSVSRSPEVDAGVAQVGAQVDALLGAEGRGVFFCRVGSGAVPRSRSLRRPLEELMAEAGAGKAV</sequence>
<reference evidence="3" key="1">
    <citation type="submission" date="2023-07" db="EMBL/GenBank/DDBJ databases">
        <title>Thauera sp. CAU 1555 isolated from sand of Yaerae Beach.</title>
        <authorList>
            <person name="Kim W."/>
        </authorList>
    </citation>
    <scope>NUCLEOTIDE SEQUENCE [LARGE SCALE GENOMIC DNA]</scope>
    <source>
        <strain evidence="3">CAU 1555</strain>
    </source>
</reference>
<dbReference type="InterPro" id="IPR029479">
    <property type="entry name" value="Nitroreductase"/>
</dbReference>
<protein>
    <submittedName>
        <fullName evidence="2">Nitroreductase family protein</fullName>
    </submittedName>
</protein>
<dbReference type="Gene3D" id="3.40.109.10">
    <property type="entry name" value="NADH Oxidase"/>
    <property type="match status" value="2"/>
</dbReference>
<dbReference type="RefSeq" id="WP_187716775.1">
    <property type="nucleotide sequence ID" value="NZ_JACTAH010000001.1"/>
</dbReference>
<feature type="domain" description="Nitroreductase" evidence="1">
    <location>
        <begin position="3"/>
        <end position="36"/>
    </location>
</feature>
<dbReference type="InterPro" id="IPR000415">
    <property type="entry name" value="Nitroreductase-like"/>
</dbReference>
<keyword evidence="3" id="KW-1185">Reference proteome</keyword>
<evidence type="ECO:0000259" key="1">
    <source>
        <dbReference type="Pfam" id="PF00881"/>
    </source>
</evidence>
<accession>A0ABR9B9S4</accession>
<organism evidence="2 3">
    <name type="scientific">Thauera sedimentorum</name>
    <dbReference type="NCBI Taxonomy" id="2767595"/>
    <lineage>
        <taxon>Bacteria</taxon>
        <taxon>Pseudomonadati</taxon>
        <taxon>Pseudomonadota</taxon>
        <taxon>Betaproteobacteria</taxon>
        <taxon>Rhodocyclales</taxon>
        <taxon>Zoogloeaceae</taxon>
        <taxon>Thauera</taxon>
    </lineage>
</organism>
<evidence type="ECO:0000313" key="3">
    <source>
        <dbReference type="Proteomes" id="UP000603602"/>
    </source>
</evidence>
<dbReference type="Pfam" id="PF00881">
    <property type="entry name" value="Nitroreductase"/>
    <property type="match status" value="1"/>
</dbReference>
<name>A0ABR9B9S4_9RHOO</name>
<comment type="caution">
    <text evidence="2">The sequence shown here is derived from an EMBL/GenBank/DDBJ whole genome shotgun (WGS) entry which is preliminary data.</text>
</comment>
<proteinExistence type="predicted"/>
<dbReference type="SUPFAM" id="SSF55469">
    <property type="entry name" value="FMN-dependent nitroreductase-like"/>
    <property type="match status" value="1"/>
</dbReference>